<keyword evidence="1" id="KW-0812">Transmembrane</keyword>
<organism evidence="2 3">
    <name type="scientific">Rhizophagus irregularis</name>
    <dbReference type="NCBI Taxonomy" id="588596"/>
    <lineage>
        <taxon>Eukaryota</taxon>
        <taxon>Fungi</taxon>
        <taxon>Fungi incertae sedis</taxon>
        <taxon>Mucoromycota</taxon>
        <taxon>Glomeromycotina</taxon>
        <taxon>Glomeromycetes</taxon>
        <taxon>Glomerales</taxon>
        <taxon>Glomeraceae</taxon>
        <taxon>Rhizophagus</taxon>
    </lineage>
</organism>
<dbReference type="EMBL" id="LLXH01000087">
    <property type="protein sequence ID" value="PKC73391.1"/>
    <property type="molecule type" value="Genomic_DNA"/>
</dbReference>
<comment type="caution">
    <text evidence="2">The sequence shown here is derived from an EMBL/GenBank/DDBJ whole genome shotgun (WGS) entry which is preliminary data.</text>
</comment>
<evidence type="ECO:0000313" key="2">
    <source>
        <dbReference type="EMBL" id="PKC73391.1"/>
    </source>
</evidence>
<feature type="transmembrane region" description="Helical" evidence="1">
    <location>
        <begin position="42"/>
        <end position="63"/>
    </location>
</feature>
<proteinExistence type="predicted"/>
<dbReference type="Proteomes" id="UP000232688">
    <property type="component" value="Unassembled WGS sequence"/>
</dbReference>
<accession>A0A2N0SCV5</accession>
<dbReference type="VEuPathDB" id="FungiDB:RhiirA1_522206"/>
<name>A0A2N0SCV5_9GLOM</name>
<evidence type="ECO:0000256" key="1">
    <source>
        <dbReference type="SAM" id="Phobius"/>
    </source>
</evidence>
<sequence length="167" mass="19226">MYLYQKRKALDNAPIHLMFFCLFAKTRAFTINIYIATGATNAYKSAVAIAIKSITVTTIYNIFELRSNKTGKAELEKKQKFQTSFFGERYVLAFYPWVTDSIMNCFINVEIPQFPLSSIYRVATSNGHSHDPGILNFEPGFDPDKMQKLNCFKVVFARKIKTTYNEK</sequence>
<gene>
    <name evidence="2" type="ORF">RhiirA1_522206</name>
</gene>
<evidence type="ECO:0000313" key="3">
    <source>
        <dbReference type="Proteomes" id="UP000232688"/>
    </source>
</evidence>
<reference evidence="2 3" key="2">
    <citation type="submission" date="2017-10" db="EMBL/GenBank/DDBJ databases">
        <title>Genome analyses suggest a sexual origin of heterokaryosis in a supposedly ancient asexual fungus.</title>
        <authorList>
            <person name="Corradi N."/>
            <person name="Sedzielewska K."/>
            <person name="Noel J."/>
            <person name="Charron P."/>
            <person name="Farinelli L."/>
            <person name="Marton T."/>
            <person name="Kruger M."/>
            <person name="Pelin A."/>
            <person name="Brachmann A."/>
            <person name="Corradi N."/>
        </authorList>
    </citation>
    <scope>NUCLEOTIDE SEQUENCE [LARGE SCALE GENOMIC DNA]</scope>
    <source>
        <strain evidence="2 3">A1</strain>
    </source>
</reference>
<keyword evidence="1" id="KW-1133">Transmembrane helix</keyword>
<dbReference type="AlphaFoldDB" id="A0A2N0SCV5"/>
<protein>
    <submittedName>
        <fullName evidence="2">Uncharacterized protein</fullName>
    </submittedName>
</protein>
<keyword evidence="1" id="KW-0472">Membrane</keyword>
<reference evidence="2 3" key="1">
    <citation type="submission" date="2017-10" db="EMBL/GenBank/DDBJ databases">
        <title>Extensive intraspecific genome diversity in a model arbuscular mycorrhizal fungus.</title>
        <authorList>
            <person name="Chen E.C.H."/>
            <person name="Morin E."/>
            <person name="Baudet D."/>
            <person name="Noel J."/>
            <person name="Ndikumana S."/>
            <person name="Charron P."/>
            <person name="St-Onge C."/>
            <person name="Giorgi J."/>
            <person name="Grigoriev I.V."/>
            <person name="Roux C."/>
            <person name="Martin F.M."/>
            <person name="Corradi N."/>
        </authorList>
    </citation>
    <scope>NUCLEOTIDE SEQUENCE [LARGE SCALE GENOMIC DNA]</scope>
    <source>
        <strain evidence="2 3">A1</strain>
    </source>
</reference>
<feature type="transmembrane region" description="Helical" evidence="1">
    <location>
        <begin position="12"/>
        <end position="36"/>
    </location>
</feature>